<dbReference type="InterPro" id="IPR011990">
    <property type="entry name" value="TPR-like_helical_dom_sf"/>
</dbReference>
<dbReference type="Gene3D" id="1.25.40.10">
    <property type="entry name" value="Tetratricopeptide repeat domain"/>
    <property type="match status" value="1"/>
</dbReference>
<evidence type="ECO:0000313" key="2">
    <source>
        <dbReference type="EMBL" id="OJA02984.1"/>
    </source>
</evidence>
<gene>
    <name evidence="2" type="ORF">BGC33_01085</name>
</gene>
<feature type="non-terminal residue" evidence="2">
    <location>
        <position position="1"/>
    </location>
</feature>
<comment type="caution">
    <text evidence="2">The sequence shown here is derived from an EMBL/GenBank/DDBJ whole genome shotgun (WGS) entry which is preliminary data.</text>
</comment>
<dbReference type="PROSITE" id="PS50005">
    <property type="entry name" value="TPR"/>
    <property type="match status" value="1"/>
</dbReference>
<dbReference type="RefSeq" id="WP_420885974.1">
    <property type="nucleotide sequence ID" value="NZ_MIQH01001229.1"/>
</dbReference>
<feature type="repeat" description="TPR" evidence="1">
    <location>
        <begin position="4"/>
        <end position="37"/>
    </location>
</feature>
<evidence type="ECO:0000256" key="1">
    <source>
        <dbReference type="PROSITE-ProRule" id="PRU00339"/>
    </source>
</evidence>
<dbReference type="SUPFAM" id="SSF48452">
    <property type="entry name" value="TPR-like"/>
    <property type="match status" value="1"/>
</dbReference>
<dbReference type="SMART" id="SM00028">
    <property type="entry name" value="TPR"/>
    <property type="match status" value="1"/>
</dbReference>
<protein>
    <submittedName>
        <fullName evidence="2">Uncharacterized protein</fullName>
    </submittedName>
</protein>
<dbReference type="AlphaFoldDB" id="A0A1J8PPS2"/>
<dbReference type="InterPro" id="IPR019734">
    <property type="entry name" value="TPR_rpt"/>
</dbReference>
<dbReference type="EMBL" id="MIQH01001229">
    <property type="protein sequence ID" value="OJA02984.1"/>
    <property type="molecule type" value="Genomic_DNA"/>
</dbReference>
<accession>A0A1J8PPS2</accession>
<name>A0A1J8PPS2_9GAMM</name>
<sequence length="117" mass="13555">PNHTHAHSNIGQLFQEKQCFDKAQQHFEKTLSLDPGHADARWNLSLLQLILGDFSQGWKNYEARYHKNKKNWRVAPLNISIPHYQGENIRGKSLLICFEQGFGDAIQCVRFLPLLKT</sequence>
<evidence type="ECO:0000313" key="3">
    <source>
        <dbReference type="Proteomes" id="UP000182798"/>
    </source>
</evidence>
<organism evidence="2 3">
    <name type="scientific">Bathymodiolus thermophilus thioautotrophic gill symbiont</name>
    <dbReference type="NCBI Taxonomy" id="2360"/>
    <lineage>
        <taxon>Bacteria</taxon>
        <taxon>Pseudomonadati</taxon>
        <taxon>Pseudomonadota</taxon>
        <taxon>Gammaproteobacteria</taxon>
        <taxon>sulfur-oxidizing symbionts</taxon>
    </lineage>
</organism>
<keyword evidence="1" id="KW-0802">TPR repeat</keyword>
<dbReference type="Proteomes" id="UP000182798">
    <property type="component" value="Unassembled WGS sequence"/>
</dbReference>
<feature type="non-terminal residue" evidence="2">
    <location>
        <position position="117"/>
    </location>
</feature>
<proteinExistence type="predicted"/>
<reference evidence="3" key="1">
    <citation type="submission" date="2016-09" db="EMBL/GenBank/DDBJ databases">
        <title>Genome Sequence of Bathymodiolus thermophilus sulfur-oxidizing gill endosymbiont.</title>
        <authorList>
            <person name="Ponnudurai R."/>
            <person name="Kleiner M."/>
            <person name="Sayavedra L."/>
            <person name="Thuermer A."/>
            <person name="Felbeck H."/>
            <person name="Schlueter R."/>
            <person name="Schweder T."/>
            <person name="Markert S."/>
        </authorList>
    </citation>
    <scope>NUCLEOTIDE SEQUENCE [LARGE SCALE GENOMIC DNA]</scope>
    <source>
        <strain evidence="3">BAT/CrabSpa'14</strain>
    </source>
</reference>